<dbReference type="PANTHER" id="PTHR16047:SF13">
    <property type="entry name" value="E3 UBIQUITIN-PROTEIN LIGASE RFWD3"/>
    <property type="match status" value="1"/>
</dbReference>
<accession>A0A1R3HTE5</accession>
<keyword evidence="1" id="KW-0479">Metal-binding</keyword>
<dbReference type="GO" id="GO:0004842">
    <property type="term" value="F:ubiquitin-protein transferase activity"/>
    <property type="evidence" value="ECO:0007669"/>
    <property type="project" value="InterPro"/>
</dbReference>
<name>A0A1R3HTE5_9ROSI</name>
<dbReference type="OrthoDB" id="5600418at2759"/>
<dbReference type="GO" id="GO:0036297">
    <property type="term" value="P:interstrand cross-link repair"/>
    <property type="evidence" value="ECO:0007669"/>
    <property type="project" value="InterPro"/>
</dbReference>
<dbReference type="InterPro" id="IPR037381">
    <property type="entry name" value="RFWD3"/>
</dbReference>
<dbReference type="GO" id="GO:0016567">
    <property type="term" value="P:protein ubiquitination"/>
    <property type="evidence" value="ECO:0007669"/>
    <property type="project" value="InterPro"/>
</dbReference>
<gene>
    <name evidence="3" type="ORF">COLO4_26936</name>
</gene>
<dbReference type="SUPFAM" id="SSF57850">
    <property type="entry name" value="RING/U-box"/>
    <property type="match status" value="1"/>
</dbReference>
<evidence type="ECO:0000313" key="3">
    <source>
        <dbReference type="EMBL" id="OMO73679.1"/>
    </source>
</evidence>
<evidence type="ECO:0000256" key="1">
    <source>
        <dbReference type="PROSITE-ProRule" id="PRU00175"/>
    </source>
</evidence>
<dbReference type="EMBL" id="AWUE01019401">
    <property type="protein sequence ID" value="OMO73679.1"/>
    <property type="molecule type" value="Genomic_DNA"/>
</dbReference>
<evidence type="ECO:0000313" key="4">
    <source>
        <dbReference type="Proteomes" id="UP000187203"/>
    </source>
</evidence>
<dbReference type="SMART" id="SM00184">
    <property type="entry name" value="RING"/>
    <property type="match status" value="1"/>
</dbReference>
<dbReference type="STRING" id="93759.A0A1R3HTE5"/>
<sequence length="240" mass="27480">MRSSAGKTGERAVTERNRGDADGLICPICMEASATYGDHHVCFLPCGHTYGFSCIQKWLQQCGSSGKCPQCKRSYRLKDVKKLFASIHGESQKRIQSLEAKCIYLEKKRIQSLEAKCIYLEKKNSVLSKEEAKWREREAEWKRREAKLQQEIRQRKESCLEFSAGLTSHVALQITDMTSVIETARRVIETARRDQESAMGMIEKNHRLIETIRLEGMHKWSAARIALFYIGFPPPLPPSK</sequence>
<dbReference type="GO" id="GO:0005634">
    <property type="term" value="C:nucleus"/>
    <property type="evidence" value="ECO:0007669"/>
    <property type="project" value="InterPro"/>
</dbReference>
<dbReference type="GO" id="GO:0008270">
    <property type="term" value="F:zinc ion binding"/>
    <property type="evidence" value="ECO:0007669"/>
    <property type="project" value="UniProtKB-KW"/>
</dbReference>
<protein>
    <submittedName>
        <fullName evidence="3">Zinc finger, RING-type</fullName>
    </submittedName>
</protein>
<dbReference type="PROSITE" id="PS50089">
    <property type="entry name" value="ZF_RING_2"/>
    <property type="match status" value="1"/>
</dbReference>
<reference evidence="4" key="1">
    <citation type="submission" date="2013-09" db="EMBL/GenBank/DDBJ databases">
        <title>Corchorus olitorius genome sequencing.</title>
        <authorList>
            <person name="Alam M."/>
            <person name="Haque M.S."/>
            <person name="Islam M.S."/>
            <person name="Emdad E.M."/>
            <person name="Islam M.M."/>
            <person name="Ahmed B."/>
            <person name="Halim A."/>
            <person name="Hossen Q.M.M."/>
            <person name="Hossain M.Z."/>
            <person name="Ahmed R."/>
            <person name="Khan M.M."/>
            <person name="Islam R."/>
            <person name="Rashid M.M."/>
            <person name="Khan S.A."/>
            <person name="Rahman M.S."/>
            <person name="Alam M."/>
            <person name="Yahiya A.S."/>
            <person name="Khan M.S."/>
            <person name="Azam M.S."/>
            <person name="Haque T."/>
            <person name="Lashkar M.Z.H."/>
            <person name="Akhand A.I."/>
            <person name="Morshed G."/>
            <person name="Roy S."/>
            <person name="Uddin K.S."/>
            <person name="Rabeya T."/>
            <person name="Hossain A.S."/>
            <person name="Chowdhury A."/>
            <person name="Snigdha A.R."/>
            <person name="Mortoza M.S."/>
            <person name="Matin S.A."/>
            <person name="Hoque S.M.E."/>
            <person name="Islam M.K."/>
            <person name="Roy D.K."/>
            <person name="Haider R."/>
            <person name="Moosa M.M."/>
            <person name="Elias S.M."/>
            <person name="Hasan A.M."/>
            <person name="Jahan S."/>
            <person name="Shafiuddin M."/>
            <person name="Mahmood N."/>
            <person name="Shommy N.S."/>
        </authorList>
    </citation>
    <scope>NUCLEOTIDE SEQUENCE [LARGE SCALE GENOMIC DNA]</scope>
    <source>
        <strain evidence="4">cv. O-4</strain>
    </source>
</reference>
<dbReference type="Proteomes" id="UP000187203">
    <property type="component" value="Unassembled WGS sequence"/>
</dbReference>
<organism evidence="3 4">
    <name type="scientific">Corchorus olitorius</name>
    <dbReference type="NCBI Taxonomy" id="93759"/>
    <lineage>
        <taxon>Eukaryota</taxon>
        <taxon>Viridiplantae</taxon>
        <taxon>Streptophyta</taxon>
        <taxon>Embryophyta</taxon>
        <taxon>Tracheophyta</taxon>
        <taxon>Spermatophyta</taxon>
        <taxon>Magnoliopsida</taxon>
        <taxon>eudicotyledons</taxon>
        <taxon>Gunneridae</taxon>
        <taxon>Pentapetalae</taxon>
        <taxon>rosids</taxon>
        <taxon>malvids</taxon>
        <taxon>Malvales</taxon>
        <taxon>Malvaceae</taxon>
        <taxon>Grewioideae</taxon>
        <taxon>Apeibeae</taxon>
        <taxon>Corchorus</taxon>
    </lineage>
</organism>
<dbReference type="InterPro" id="IPR013083">
    <property type="entry name" value="Znf_RING/FYVE/PHD"/>
</dbReference>
<dbReference type="PANTHER" id="PTHR16047">
    <property type="entry name" value="RFWD3 PROTEIN"/>
    <property type="match status" value="1"/>
</dbReference>
<dbReference type="Gene3D" id="3.30.40.10">
    <property type="entry name" value="Zinc/RING finger domain, C3HC4 (zinc finger)"/>
    <property type="match status" value="1"/>
</dbReference>
<keyword evidence="1" id="KW-0862">Zinc</keyword>
<keyword evidence="1" id="KW-0863">Zinc-finger</keyword>
<evidence type="ECO:0000259" key="2">
    <source>
        <dbReference type="PROSITE" id="PS50089"/>
    </source>
</evidence>
<feature type="domain" description="RING-type" evidence="2">
    <location>
        <begin position="26"/>
        <end position="72"/>
    </location>
</feature>
<dbReference type="InterPro" id="IPR001841">
    <property type="entry name" value="Znf_RING"/>
</dbReference>
<dbReference type="Pfam" id="PF13639">
    <property type="entry name" value="zf-RING_2"/>
    <property type="match status" value="1"/>
</dbReference>
<dbReference type="AlphaFoldDB" id="A0A1R3HTE5"/>
<comment type="caution">
    <text evidence="3">The sequence shown here is derived from an EMBL/GenBank/DDBJ whole genome shotgun (WGS) entry which is preliminary data.</text>
</comment>
<keyword evidence="4" id="KW-1185">Reference proteome</keyword>
<proteinExistence type="predicted"/>